<evidence type="ECO:0000313" key="10">
    <source>
        <dbReference type="EMBL" id="KNZ63481.1"/>
    </source>
</evidence>
<dbReference type="AlphaFoldDB" id="A0A0L6VRZ7"/>
<dbReference type="GO" id="GO:0036503">
    <property type="term" value="P:ERAD pathway"/>
    <property type="evidence" value="ECO:0007669"/>
    <property type="project" value="UniProtKB-ARBA"/>
</dbReference>
<dbReference type="InterPro" id="IPR036026">
    <property type="entry name" value="Seven-hairpin_glycosidases"/>
</dbReference>
<reference evidence="10 11" key="1">
    <citation type="submission" date="2015-08" db="EMBL/GenBank/DDBJ databases">
        <title>Next Generation Sequencing and Analysis of the Genome of Puccinia sorghi L Schw, the Causal Agent of Maize Common Rust.</title>
        <authorList>
            <person name="Rochi L."/>
            <person name="Burguener G."/>
            <person name="Darino M."/>
            <person name="Turjanski A."/>
            <person name="Kreff E."/>
            <person name="Dieguez M.J."/>
            <person name="Sacco F."/>
        </authorList>
    </citation>
    <scope>NUCLEOTIDE SEQUENCE [LARGE SCALE GENOMIC DNA]</scope>
    <source>
        <strain evidence="10 11">RO10H11247</strain>
    </source>
</reference>
<evidence type="ECO:0000256" key="6">
    <source>
        <dbReference type="PIRSR" id="PIRSR601382-3"/>
    </source>
</evidence>
<evidence type="ECO:0000313" key="11">
    <source>
        <dbReference type="Proteomes" id="UP000037035"/>
    </source>
</evidence>
<comment type="similarity">
    <text evidence="3 7">Belongs to the glycosyl hydrolase 47 family.</text>
</comment>
<sequence>MDQPRQRRPKSLAVAQAIALCVATLIFYVILCILLSYSILDLISPHPQVNGLLGSCSQGKLIIILFAPNATHTPNGRTGAETPISGGSFVSHFAQNSVIPDSQQPWDPRTSSGARVLTLLSAERFPLNTSSNSSTGRAGMHPPPSPQWPPARYIQSKPKALQVPIPLEQLSGLANLKSAPGQWNPNSTDFPMSALPAIQAPSFLASHSWNTDELKTKNSQRRQWVVRAFSHSWEGYKRTSWGFDLTKPLSGRPQNTFAGWGANIVDNLDTLLMMNMTLEYNVREYARTHVRALDWSSPITAQPIYNTTSGEFHNSYGTINVLESGTRYLGALISAYDLSGDELMLSKADELAQWILPAFNTKTGVPVPAYELGTNPNEGATGETYLSEAGGLLLELTRLAQITGKAQYFNAVDKASRHLQGQVQNSSSTFGHLFPHKINPDQPAQMQGLYDFNAKSNIYYQNLIKEALLLRGNSEAYQKSYSQSVDSILEYLAEDIKIDGVGTQLSIIGEAYNISGTVGYLPKISQQSCSAGAMFGLGARLLKQDTALNFAQNQTDACLWVHETSPGGLGPDEITSINYEGSDHQASSVPMNEITNPSHLNRPNTIESIFYMWRLTGNREWQERGWKLFTKWAEASITDVGFAELLDVTEDITDDGNKYDGYTGNLSTESLKYFFLLFSDPETLSLDEYVFNVAAHPFKIPGTPTSPGVTNWKDPQDTQVAFLNPPTENTGARRSTPAGSPLGGTGTYLQQWSRTSNVPKSPVS</sequence>
<name>A0A0L6VRZ7_9BASI</name>
<dbReference type="Proteomes" id="UP000037035">
    <property type="component" value="Unassembled WGS sequence"/>
</dbReference>
<dbReference type="GO" id="GO:0016020">
    <property type="term" value="C:membrane"/>
    <property type="evidence" value="ECO:0007669"/>
    <property type="project" value="InterPro"/>
</dbReference>
<gene>
    <name evidence="10" type="ORF">VP01_1138g2</name>
</gene>
<evidence type="ECO:0000256" key="5">
    <source>
        <dbReference type="ARBA" id="ARBA00023157"/>
    </source>
</evidence>
<dbReference type="Gene3D" id="1.50.10.10">
    <property type="match status" value="1"/>
</dbReference>
<feature type="compositionally biased region" description="Polar residues" evidence="8">
    <location>
        <begin position="747"/>
        <end position="764"/>
    </location>
</feature>
<keyword evidence="9" id="KW-0472">Membrane</keyword>
<keyword evidence="11" id="KW-1185">Reference proteome</keyword>
<evidence type="ECO:0000256" key="9">
    <source>
        <dbReference type="SAM" id="Phobius"/>
    </source>
</evidence>
<keyword evidence="7" id="KW-0326">Glycosidase</keyword>
<protein>
    <recommendedName>
        <fullName evidence="7">alpha-1,2-Mannosidase</fullName>
        <ecNumber evidence="7">3.2.1.-</ecNumber>
    </recommendedName>
</protein>
<comment type="caution">
    <text evidence="10">The sequence shown here is derived from an EMBL/GenBank/DDBJ whole genome shotgun (WGS) entry which is preliminary data.</text>
</comment>
<keyword evidence="5 6" id="KW-1015">Disulfide bond</keyword>
<organism evidence="10 11">
    <name type="scientific">Puccinia sorghi</name>
    <dbReference type="NCBI Taxonomy" id="27349"/>
    <lineage>
        <taxon>Eukaryota</taxon>
        <taxon>Fungi</taxon>
        <taxon>Dikarya</taxon>
        <taxon>Basidiomycota</taxon>
        <taxon>Pucciniomycotina</taxon>
        <taxon>Pucciniomycetes</taxon>
        <taxon>Pucciniales</taxon>
        <taxon>Pucciniaceae</taxon>
        <taxon>Puccinia</taxon>
    </lineage>
</organism>
<dbReference type="GO" id="GO:0005783">
    <property type="term" value="C:endoplasmic reticulum"/>
    <property type="evidence" value="ECO:0007669"/>
    <property type="project" value="TreeGrafter"/>
</dbReference>
<evidence type="ECO:0000256" key="1">
    <source>
        <dbReference type="ARBA" id="ARBA00001913"/>
    </source>
</evidence>
<dbReference type="OrthoDB" id="8118055at2759"/>
<proteinExistence type="inferred from homology"/>
<dbReference type="InterPro" id="IPR050749">
    <property type="entry name" value="Glycosyl_Hydrolase_47"/>
</dbReference>
<evidence type="ECO:0000256" key="8">
    <source>
        <dbReference type="SAM" id="MobiDB-lite"/>
    </source>
</evidence>
<feature type="transmembrane region" description="Helical" evidence="9">
    <location>
        <begin position="12"/>
        <end position="40"/>
    </location>
</feature>
<accession>A0A0L6VRZ7</accession>
<dbReference type="STRING" id="27349.A0A0L6VRZ7"/>
<dbReference type="InterPro" id="IPR012341">
    <property type="entry name" value="6hp_glycosidase-like_sf"/>
</dbReference>
<feature type="disulfide bond" evidence="6">
    <location>
        <begin position="529"/>
        <end position="558"/>
    </location>
</feature>
<evidence type="ECO:0000256" key="3">
    <source>
        <dbReference type="ARBA" id="ARBA00007658"/>
    </source>
</evidence>
<evidence type="ECO:0000256" key="4">
    <source>
        <dbReference type="ARBA" id="ARBA00022801"/>
    </source>
</evidence>
<dbReference type="GO" id="GO:0005975">
    <property type="term" value="P:carbohydrate metabolic process"/>
    <property type="evidence" value="ECO:0007669"/>
    <property type="project" value="InterPro"/>
</dbReference>
<dbReference type="SUPFAM" id="SSF48225">
    <property type="entry name" value="Seven-hairpin glycosidases"/>
    <property type="match status" value="1"/>
</dbReference>
<keyword evidence="4 7" id="KW-0378">Hydrolase</keyword>
<feature type="compositionally biased region" description="Polar residues" evidence="8">
    <location>
        <begin position="724"/>
        <end position="733"/>
    </location>
</feature>
<evidence type="ECO:0000256" key="7">
    <source>
        <dbReference type="RuleBase" id="RU361193"/>
    </source>
</evidence>
<dbReference type="Pfam" id="PF01532">
    <property type="entry name" value="Glyco_hydro_47"/>
    <property type="match status" value="1"/>
</dbReference>
<dbReference type="InterPro" id="IPR001382">
    <property type="entry name" value="Glyco_hydro_47"/>
</dbReference>
<feature type="region of interest" description="Disordered" evidence="8">
    <location>
        <begin position="128"/>
        <end position="147"/>
    </location>
</feature>
<dbReference type="PANTHER" id="PTHR11742:SF103">
    <property type="entry name" value="ENDOPLASMIC RETICULUM MANNOSIDASE MNL2-RELATED"/>
    <property type="match status" value="1"/>
</dbReference>
<keyword evidence="9" id="KW-1133">Transmembrane helix</keyword>
<feature type="region of interest" description="Disordered" evidence="8">
    <location>
        <begin position="724"/>
        <end position="764"/>
    </location>
</feature>
<comment type="cofactor">
    <cofactor evidence="1">
        <name>Ca(2+)</name>
        <dbReference type="ChEBI" id="CHEBI:29108"/>
    </cofactor>
</comment>
<dbReference type="EC" id="3.2.1.-" evidence="7"/>
<dbReference type="PANTHER" id="PTHR11742">
    <property type="entry name" value="MANNOSYL-OLIGOSACCHARIDE ALPHA-1,2-MANNOSIDASE-RELATED"/>
    <property type="match status" value="1"/>
</dbReference>
<keyword evidence="9" id="KW-0812">Transmembrane</keyword>
<dbReference type="VEuPathDB" id="FungiDB:VP01_1138g2"/>
<comment type="pathway">
    <text evidence="2">Protein modification; protein glycosylation.</text>
</comment>
<dbReference type="PRINTS" id="PR00747">
    <property type="entry name" value="GLYHDRLASE47"/>
</dbReference>
<dbReference type="GO" id="GO:0004571">
    <property type="term" value="F:mannosyl-oligosaccharide 1,2-alpha-mannosidase activity"/>
    <property type="evidence" value="ECO:0007669"/>
    <property type="project" value="InterPro"/>
</dbReference>
<dbReference type="EMBL" id="LAVV01001543">
    <property type="protein sequence ID" value="KNZ63481.1"/>
    <property type="molecule type" value="Genomic_DNA"/>
</dbReference>
<dbReference type="GO" id="GO:0005509">
    <property type="term" value="F:calcium ion binding"/>
    <property type="evidence" value="ECO:0007669"/>
    <property type="project" value="InterPro"/>
</dbReference>
<evidence type="ECO:0000256" key="2">
    <source>
        <dbReference type="ARBA" id="ARBA00004922"/>
    </source>
</evidence>